<feature type="domain" description="PPM-type phosphatase" evidence="2">
    <location>
        <begin position="104"/>
        <end position="615"/>
    </location>
</feature>
<feature type="non-terminal residue" evidence="3">
    <location>
        <position position="1"/>
    </location>
</feature>
<evidence type="ECO:0000256" key="1">
    <source>
        <dbReference type="SAM" id="MobiDB-lite"/>
    </source>
</evidence>
<dbReference type="InterPro" id="IPR036457">
    <property type="entry name" value="PPM-type-like_dom_sf"/>
</dbReference>
<comment type="caution">
    <text evidence="3">The sequence shown here is derived from an EMBL/GenBank/DDBJ whole genome shotgun (WGS) entry which is preliminary data.</text>
</comment>
<dbReference type="EMBL" id="RBNI01025057">
    <property type="protein sequence ID" value="RUO95876.1"/>
    <property type="molecule type" value="Genomic_DNA"/>
</dbReference>
<dbReference type="InterPro" id="IPR015655">
    <property type="entry name" value="PP2C"/>
</dbReference>
<dbReference type="InterPro" id="IPR001932">
    <property type="entry name" value="PPM-type_phosphatase-like_dom"/>
</dbReference>
<feature type="compositionally biased region" description="Basic and acidic residues" evidence="1">
    <location>
        <begin position="481"/>
        <end position="495"/>
    </location>
</feature>
<dbReference type="PROSITE" id="PS51746">
    <property type="entry name" value="PPM_2"/>
    <property type="match status" value="1"/>
</dbReference>
<dbReference type="OrthoDB" id="10025511at2759"/>
<sequence>PFSTNATTDDDESSKIKYIPHDIFTNRNPSIRIFTPSTSTSPIDSAAYATASHFAIAQQTGYSYPRFRSADRIKIPKEECEDKFCVADLKKPKDMPAEKPVDYSYSYHGSRSRVTEPSPTEIVTFGRLFVLADGHGGPGCAQFFVDRIPREVEDLCRRYDPGGLGDRTTQRKMEREIKELIRRLDDEYLDRKRTQYQSAAIERGEIDARQGRHLNSLSPSPSPSAAASFSSSPLSSPTPSSPASIPQDHLASAPGPVDDDGCTLMLAIFLGDSWLVQANVGDSRTILMSAPDDFNGPRHHHQHHYYHKPGTHGAYKLDVDFASQDHKPYLEHLAREILDNGGEFVDAVQNRVIKVDPKTLKEDGNRQRTRVALKNARIRPRKVVNGIAGGVAIGQAAAAAAVTFANMSAHQRRKAATGSAAQASTASAAGEHGPSLNVARSCGDLAFKLDSTKKIISCEPDVTFVKIRRREESEEEEEEEIARREDEARRERESDGMSAGSDDDEVVVVRACIPDEEDDERMEVVDARGEEDARENEVELPRGRRRRFLLMSSDGLFDHLYEEHAEKQNKAVAKAVGRHVEEAERVLVQALEEEDELDIEMAEEYDDCTVVLVEV</sequence>
<keyword evidence="4" id="KW-1185">Reference proteome</keyword>
<feature type="compositionally biased region" description="Low complexity" evidence="1">
    <location>
        <begin position="216"/>
        <end position="244"/>
    </location>
</feature>
<feature type="region of interest" description="Disordered" evidence="1">
    <location>
        <begin position="470"/>
        <end position="503"/>
    </location>
</feature>
<protein>
    <submittedName>
        <fullName evidence="3">Phosphatase 2C-like domain-containing protein</fullName>
    </submittedName>
</protein>
<dbReference type="AlphaFoldDB" id="A0A432ZZM3"/>
<evidence type="ECO:0000259" key="2">
    <source>
        <dbReference type="PROSITE" id="PS51746"/>
    </source>
</evidence>
<name>A0A432ZZM3_9FUNG</name>
<dbReference type="GO" id="GO:0004722">
    <property type="term" value="F:protein serine/threonine phosphatase activity"/>
    <property type="evidence" value="ECO:0007669"/>
    <property type="project" value="InterPro"/>
</dbReference>
<dbReference type="Proteomes" id="UP000268093">
    <property type="component" value="Unassembled WGS sequence"/>
</dbReference>
<dbReference type="SMART" id="SM00332">
    <property type="entry name" value="PP2Cc"/>
    <property type="match status" value="1"/>
</dbReference>
<dbReference type="Gene3D" id="3.60.40.10">
    <property type="entry name" value="PPM-type phosphatase domain"/>
    <property type="match status" value="1"/>
</dbReference>
<gene>
    <name evidence="3" type="ORF">BC936DRAFT_143026</name>
</gene>
<evidence type="ECO:0000313" key="4">
    <source>
        <dbReference type="Proteomes" id="UP000268093"/>
    </source>
</evidence>
<feature type="region of interest" description="Disordered" evidence="1">
    <location>
        <begin position="200"/>
        <end position="256"/>
    </location>
</feature>
<dbReference type="PANTHER" id="PTHR13832:SF668">
    <property type="entry name" value="PROTEIN PHOSPHATASE 2C 39-RELATED"/>
    <property type="match status" value="1"/>
</dbReference>
<dbReference type="SUPFAM" id="SSF81606">
    <property type="entry name" value="PP2C-like"/>
    <property type="match status" value="1"/>
</dbReference>
<proteinExistence type="predicted"/>
<organism evidence="3 4">
    <name type="scientific">Jimgerdemannia flammicorona</name>
    <dbReference type="NCBI Taxonomy" id="994334"/>
    <lineage>
        <taxon>Eukaryota</taxon>
        <taxon>Fungi</taxon>
        <taxon>Fungi incertae sedis</taxon>
        <taxon>Mucoromycota</taxon>
        <taxon>Mucoromycotina</taxon>
        <taxon>Endogonomycetes</taxon>
        <taxon>Endogonales</taxon>
        <taxon>Endogonaceae</taxon>
        <taxon>Jimgerdemannia</taxon>
    </lineage>
</organism>
<accession>A0A432ZZM3</accession>
<evidence type="ECO:0000313" key="3">
    <source>
        <dbReference type="EMBL" id="RUO95876.1"/>
    </source>
</evidence>
<dbReference type="PANTHER" id="PTHR13832">
    <property type="entry name" value="PROTEIN PHOSPHATASE 2C"/>
    <property type="match status" value="1"/>
</dbReference>
<reference evidence="3 4" key="1">
    <citation type="journal article" date="2018" name="New Phytol.">
        <title>Phylogenomics of Endogonaceae and evolution of mycorrhizas within Mucoromycota.</title>
        <authorList>
            <person name="Chang Y."/>
            <person name="Desiro A."/>
            <person name="Na H."/>
            <person name="Sandor L."/>
            <person name="Lipzen A."/>
            <person name="Clum A."/>
            <person name="Barry K."/>
            <person name="Grigoriev I.V."/>
            <person name="Martin F.M."/>
            <person name="Stajich J.E."/>
            <person name="Smith M.E."/>
            <person name="Bonito G."/>
            <person name="Spatafora J.W."/>
        </authorList>
    </citation>
    <scope>NUCLEOTIDE SEQUENCE [LARGE SCALE GENOMIC DNA]</scope>
    <source>
        <strain evidence="3 4">GMNB39</strain>
    </source>
</reference>